<comment type="similarity">
    <text evidence="1">Belongs to the carbohydrate kinase pfkB family.</text>
</comment>
<keyword evidence="4 12" id="KW-0808">Transferase</keyword>
<feature type="active site" description="Proton acceptor" evidence="12">
    <location>
        <position position="242"/>
    </location>
</feature>
<evidence type="ECO:0000256" key="5">
    <source>
        <dbReference type="ARBA" id="ARBA00022723"/>
    </source>
</evidence>
<comment type="subunit">
    <text evidence="12">Homodimer.</text>
</comment>
<dbReference type="GO" id="GO:0046872">
    <property type="term" value="F:metal ion binding"/>
    <property type="evidence" value="ECO:0007669"/>
    <property type="project" value="UniProtKB-KW"/>
</dbReference>
<reference evidence="14 15" key="1">
    <citation type="submission" date="2016-10" db="EMBL/GenBank/DDBJ databases">
        <authorList>
            <person name="de Groot N.N."/>
        </authorList>
    </citation>
    <scope>NUCLEOTIDE SEQUENCE [LARGE SCALE GENOMIC DNA]</scope>
    <source>
        <strain evidence="14 15">DSM 23310</strain>
    </source>
</reference>
<feature type="binding site" evidence="12">
    <location>
        <begin position="11"/>
        <end position="13"/>
    </location>
    <ligand>
        <name>substrate</name>
    </ligand>
</feature>
<gene>
    <name evidence="12" type="primary">rbsK</name>
    <name evidence="14" type="ORF">SAMN05660923_00323</name>
</gene>
<dbReference type="SUPFAM" id="SSF53613">
    <property type="entry name" value="Ribokinase-like"/>
    <property type="match status" value="1"/>
</dbReference>
<evidence type="ECO:0000256" key="6">
    <source>
        <dbReference type="ARBA" id="ARBA00022741"/>
    </source>
</evidence>
<evidence type="ECO:0000256" key="10">
    <source>
        <dbReference type="ARBA" id="ARBA00022958"/>
    </source>
</evidence>
<name>A0A1H2R9L5_9FIRM</name>
<comment type="catalytic activity">
    <reaction evidence="12">
        <text>D-ribose + ATP = D-ribose 5-phosphate + ADP + H(+)</text>
        <dbReference type="Rhea" id="RHEA:13697"/>
        <dbReference type="ChEBI" id="CHEBI:15378"/>
        <dbReference type="ChEBI" id="CHEBI:30616"/>
        <dbReference type="ChEBI" id="CHEBI:47013"/>
        <dbReference type="ChEBI" id="CHEBI:78346"/>
        <dbReference type="ChEBI" id="CHEBI:456216"/>
        <dbReference type="EC" id="2.7.1.15"/>
    </reaction>
</comment>
<dbReference type="GO" id="GO:0005829">
    <property type="term" value="C:cytosol"/>
    <property type="evidence" value="ECO:0007669"/>
    <property type="project" value="TreeGrafter"/>
</dbReference>
<dbReference type="AlphaFoldDB" id="A0A1H2R9L5"/>
<feature type="binding site" evidence="12">
    <location>
        <position position="266"/>
    </location>
    <ligand>
        <name>ATP</name>
        <dbReference type="ChEBI" id="CHEBI:30616"/>
    </ligand>
</feature>
<evidence type="ECO:0000256" key="4">
    <source>
        <dbReference type="ARBA" id="ARBA00022679"/>
    </source>
</evidence>
<comment type="caution">
    <text evidence="12">Lacks conserved residue(s) required for the propagation of feature annotation.</text>
</comment>
<proteinExistence type="inferred from homology"/>
<dbReference type="UniPathway" id="UPA00916">
    <property type="reaction ID" value="UER00889"/>
</dbReference>
<dbReference type="Proteomes" id="UP000198828">
    <property type="component" value="Unassembled WGS sequence"/>
</dbReference>
<evidence type="ECO:0000256" key="1">
    <source>
        <dbReference type="ARBA" id="ARBA00005380"/>
    </source>
</evidence>
<dbReference type="InterPro" id="IPR029056">
    <property type="entry name" value="Ribokinase-like"/>
</dbReference>
<comment type="cofactor">
    <cofactor evidence="12">
        <name>Mg(2+)</name>
        <dbReference type="ChEBI" id="CHEBI:18420"/>
    </cofactor>
    <text evidence="12">Requires a divalent cation, most likely magnesium in vivo, as an electrophilic catalyst to aid phosphoryl group transfer. It is the chelate of the metal and the nucleotide that is the actual substrate.</text>
</comment>
<dbReference type="PANTHER" id="PTHR10584:SF166">
    <property type="entry name" value="RIBOKINASE"/>
    <property type="match status" value="1"/>
</dbReference>
<dbReference type="EC" id="2.7.1.15" evidence="2 12"/>
<evidence type="ECO:0000256" key="3">
    <source>
        <dbReference type="ARBA" id="ARBA00016943"/>
    </source>
</evidence>
<dbReference type="InterPro" id="IPR002173">
    <property type="entry name" value="Carboh/pur_kinase_PfkB_CS"/>
</dbReference>
<feature type="binding site" evidence="12">
    <location>
        <begin position="241"/>
        <end position="242"/>
    </location>
    <ligand>
        <name>ATP</name>
        <dbReference type="ChEBI" id="CHEBI:30616"/>
    </ligand>
</feature>
<keyword evidence="9 12" id="KW-0460">Magnesium</keyword>
<dbReference type="NCBIfam" id="TIGR02152">
    <property type="entry name" value="D_ribokin_bact"/>
    <property type="match status" value="1"/>
</dbReference>
<keyword evidence="8 12" id="KW-0067">ATP-binding</keyword>
<dbReference type="GO" id="GO:0004747">
    <property type="term" value="F:ribokinase activity"/>
    <property type="evidence" value="ECO:0007669"/>
    <property type="project" value="UniProtKB-UniRule"/>
</dbReference>
<keyword evidence="10 12" id="KW-0630">Potassium</keyword>
<dbReference type="PROSITE" id="PS00584">
    <property type="entry name" value="PFKB_KINASES_2"/>
    <property type="match status" value="1"/>
</dbReference>
<dbReference type="EMBL" id="FNNG01000001">
    <property type="protein sequence ID" value="SDW16166.1"/>
    <property type="molecule type" value="Genomic_DNA"/>
</dbReference>
<dbReference type="CDD" id="cd01174">
    <property type="entry name" value="ribokinase"/>
    <property type="match status" value="1"/>
</dbReference>
<dbReference type="GO" id="GO:0005524">
    <property type="term" value="F:ATP binding"/>
    <property type="evidence" value="ECO:0007669"/>
    <property type="project" value="UniProtKB-UniRule"/>
</dbReference>
<evidence type="ECO:0000259" key="13">
    <source>
        <dbReference type="Pfam" id="PF00294"/>
    </source>
</evidence>
<feature type="binding site" evidence="12">
    <location>
        <position position="238"/>
    </location>
    <ligand>
        <name>K(+)</name>
        <dbReference type="ChEBI" id="CHEBI:29103"/>
    </ligand>
</feature>
<feature type="binding site" evidence="12">
    <location>
        <position position="242"/>
    </location>
    <ligand>
        <name>substrate</name>
    </ligand>
</feature>
<feature type="binding site" evidence="12">
    <location>
        <position position="272"/>
    </location>
    <ligand>
        <name>K(+)</name>
        <dbReference type="ChEBI" id="CHEBI:29103"/>
    </ligand>
</feature>
<dbReference type="Gene3D" id="3.40.1190.20">
    <property type="match status" value="1"/>
</dbReference>
<dbReference type="OrthoDB" id="9775849at2"/>
<dbReference type="PRINTS" id="PR00990">
    <property type="entry name" value="RIBOKINASE"/>
</dbReference>
<accession>A0A1H2R9L5</accession>
<dbReference type="RefSeq" id="WP_093750169.1">
    <property type="nucleotide sequence ID" value="NZ_FNNG01000001.1"/>
</dbReference>
<dbReference type="PANTHER" id="PTHR10584">
    <property type="entry name" value="SUGAR KINASE"/>
    <property type="match status" value="1"/>
</dbReference>
<evidence type="ECO:0000256" key="12">
    <source>
        <dbReference type="HAMAP-Rule" id="MF_01987"/>
    </source>
</evidence>
<evidence type="ECO:0000256" key="9">
    <source>
        <dbReference type="ARBA" id="ARBA00022842"/>
    </source>
</evidence>
<keyword evidence="11 12" id="KW-0119">Carbohydrate metabolism</keyword>
<dbReference type="InterPro" id="IPR002139">
    <property type="entry name" value="Ribo/fructo_kinase"/>
</dbReference>
<keyword evidence="6 12" id="KW-0547">Nucleotide-binding</keyword>
<evidence type="ECO:0000313" key="15">
    <source>
        <dbReference type="Proteomes" id="UP000198828"/>
    </source>
</evidence>
<keyword evidence="15" id="KW-1185">Reference proteome</keyword>
<evidence type="ECO:0000256" key="11">
    <source>
        <dbReference type="ARBA" id="ARBA00023277"/>
    </source>
</evidence>
<feature type="binding site" evidence="12">
    <location>
        <position position="236"/>
    </location>
    <ligand>
        <name>K(+)</name>
        <dbReference type="ChEBI" id="CHEBI:29103"/>
    </ligand>
</feature>
<comment type="function">
    <text evidence="12">Catalyzes the phosphorylation of ribose at O-5 in a reaction requiring ATP and magnesium. The resulting D-ribose-5-phosphate can then be used either for sythesis of nucleotides, histidine, and tryptophan, or as a component of the pentose phosphate pathway.</text>
</comment>
<evidence type="ECO:0000313" key="14">
    <source>
        <dbReference type="EMBL" id="SDW16166.1"/>
    </source>
</evidence>
<feature type="binding site" evidence="12">
    <location>
        <position position="139"/>
    </location>
    <ligand>
        <name>substrate</name>
    </ligand>
</feature>
<organism evidence="14 15">
    <name type="scientific">Tepidimicrobium xylanilyticum</name>
    <dbReference type="NCBI Taxonomy" id="1123352"/>
    <lineage>
        <taxon>Bacteria</taxon>
        <taxon>Bacillati</taxon>
        <taxon>Bacillota</taxon>
        <taxon>Tissierellia</taxon>
        <taxon>Tissierellales</taxon>
        <taxon>Tepidimicrobiaceae</taxon>
        <taxon>Tepidimicrobium</taxon>
    </lineage>
</organism>
<protein>
    <recommendedName>
        <fullName evidence="3 12">Ribokinase</fullName>
        <shortName evidence="12">RK</shortName>
        <ecNumber evidence="2 12">2.7.1.15</ecNumber>
    </recommendedName>
</protein>
<keyword evidence="12" id="KW-0963">Cytoplasm</keyword>
<sequence>MFDILVIGSINADLVFISDIRPKAGETVMGKDFKVLPGGKGANQAIAAARLGKKVGFIGCVGNDDNGKKLIENLRGNNVETQYIQIVDDVPTGVANIVVAEEDNSIIVIPGANYSISKDMIDKNMDILLNSKLILLQNEIPMEVIEHIIDLCFGKDIKVILNPAPAVKLKESIVNKIDYLTPNEHECKIAFGNPNTDGLLTKYPNKLIVTVGDKGVLYHDGNKKVNIPAFKVDVVDTTGAGDSFNGAFAVAIVEGNSLYESLLFANKAAAISVTKIGAQEGMPYLEDLKGL</sequence>
<feature type="binding site" evidence="12">
    <location>
        <begin position="210"/>
        <end position="215"/>
    </location>
    <ligand>
        <name>ATP</name>
        <dbReference type="ChEBI" id="CHEBI:30616"/>
    </ligand>
</feature>
<feature type="binding site" evidence="12">
    <location>
        <position position="183"/>
    </location>
    <ligand>
        <name>ATP</name>
        <dbReference type="ChEBI" id="CHEBI:30616"/>
    </ligand>
</feature>
<dbReference type="InterPro" id="IPR011877">
    <property type="entry name" value="Ribokinase"/>
</dbReference>
<feature type="binding site" evidence="12">
    <location>
        <position position="277"/>
    </location>
    <ligand>
        <name>K(+)</name>
        <dbReference type="ChEBI" id="CHEBI:29103"/>
    </ligand>
</feature>
<comment type="activity regulation">
    <text evidence="12">Activated by a monovalent cation that binds near, but not in, the active site. The most likely occupant of the site in vivo is potassium. Ion binding induces a conformational change that may alter substrate affinity.</text>
</comment>
<dbReference type="GO" id="GO:0019303">
    <property type="term" value="P:D-ribose catabolic process"/>
    <property type="evidence" value="ECO:0007669"/>
    <property type="project" value="UniProtKB-UniRule"/>
</dbReference>
<evidence type="ECO:0000256" key="7">
    <source>
        <dbReference type="ARBA" id="ARBA00022777"/>
    </source>
</evidence>
<dbReference type="Pfam" id="PF00294">
    <property type="entry name" value="PfkB"/>
    <property type="match status" value="1"/>
</dbReference>
<evidence type="ECO:0000256" key="8">
    <source>
        <dbReference type="ARBA" id="ARBA00022840"/>
    </source>
</evidence>
<evidence type="ECO:0000256" key="2">
    <source>
        <dbReference type="ARBA" id="ARBA00012035"/>
    </source>
</evidence>
<keyword evidence="5 12" id="KW-0479">Metal-binding</keyword>
<dbReference type="InterPro" id="IPR011611">
    <property type="entry name" value="PfkB_dom"/>
</dbReference>
<keyword evidence="7 12" id="KW-0418">Kinase</keyword>
<feature type="binding site" evidence="12">
    <location>
        <position position="275"/>
    </location>
    <ligand>
        <name>K(+)</name>
        <dbReference type="ChEBI" id="CHEBI:29103"/>
    </ligand>
</feature>
<dbReference type="HAMAP" id="MF_01987">
    <property type="entry name" value="Ribokinase"/>
    <property type="match status" value="1"/>
</dbReference>
<comment type="pathway">
    <text evidence="12">Carbohydrate metabolism; D-ribose degradation; D-ribose 5-phosphate from beta-D-ribopyranose: step 2/2.</text>
</comment>
<feature type="domain" description="Carbohydrate kinase PfkB" evidence="13">
    <location>
        <begin position="2"/>
        <end position="283"/>
    </location>
</feature>
<feature type="binding site" evidence="12">
    <location>
        <begin position="39"/>
        <end position="43"/>
    </location>
    <ligand>
        <name>substrate</name>
    </ligand>
</feature>
<comment type="subcellular location">
    <subcellularLocation>
        <location evidence="12">Cytoplasm</location>
    </subcellularLocation>
</comment>
<comment type="similarity">
    <text evidence="12">Belongs to the carbohydrate kinase PfkB family. Ribokinase subfamily.</text>
</comment>